<sequence>MTHETVIVLDFGGQYNQLIARRVRECGVYCEVKSYKTPLSQLLEMNPKGIIFTGGPNSVYLEQSPHIQKNIFEQNIPVLGICYGCQLMAYTLGGSVTSAVTSEYGKTETQFDASSLLFGGLPETGVTWMSHTDYINGLPEGFAVSAHTADCPVAAMENAEKKLYAVQFHPEVMHTENGLQMLHNFLFKVCGCTGDWSMSSYAKTAIAQIRETVGDGKVLLALSGGVDSSVLAALLSKAIGDQLTCIFVDHGLMRKNEGDEVENAFSGWDINFIRCNAGEQFLSRLAGVTEPEAKRKIIGEEFIRVFEAEAKKIGKVDYLAQGTIYPDVIESGAGDAAVIKSHHNVGGLPDHVDFKEIIEPLRLLFKDEVRQLGTELGLSPVLVWRQPFPGPGLAIRIIGEITPEKVRILQDADAIFREEIAKAGLDRSVNQYFAVLTSMRSVGVMGDSRTYDYTLALRAVTTTDFMTADFAKLPYELLAQVSSRVVNEVGSINRVVYDVTTKPPATIEWE</sequence>
<comment type="subunit">
    <text evidence="9">Homodimer.</text>
</comment>
<dbReference type="PANTHER" id="PTHR11922:SF2">
    <property type="entry name" value="GMP SYNTHASE [GLUTAMINE-HYDROLYZING]"/>
    <property type="match status" value="1"/>
</dbReference>
<evidence type="ECO:0000256" key="8">
    <source>
        <dbReference type="ARBA" id="ARBA00022962"/>
    </source>
</evidence>
<dbReference type="NCBIfam" id="TIGR00888">
    <property type="entry name" value="guaA_Nterm"/>
    <property type="match status" value="1"/>
</dbReference>
<feature type="domain" description="GMPS ATP-PPase" evidence="11">
    <location>
        <begin position="196"/>
        <end position="385"/>
    </location>
</feature>
<dbReference type="AlphaFoldDB" id="A0A9D1IPZ1"/>
<evidence type="ECO:0000256" key="3">
    <source>
        <dbReference type="ARBA" id="ARBA00022598"/>
    </source>
</evidence>
<evidence type="ECO:0000256" key="9">
    <source>
        <dbReference type="HAMAP-Rule" id="MF_00344"/>
    </source>
</evidence>
<dbReference type="NCBIfam" id="TIGR00884">
    <property type="entry name" value="guaA_Cterm"/>
    <property type="match status" value="1"/>
</dbReference>
<dbReference type="PROSITE" id="PS51553">
    <property type="entry name" value="GMPS_ATP_PPASE"/>
    <property type="match status" value="1"/>
</dbReference>
<dbReference type="NCBIfam" id="NF000848">
    <property type="entry name" value="PRK00074.1"/>
    <property type="match status" value="1"/>
</dbReference>
<dbReference type="EMBL" id="DVMX01000040">
    <property type="protein sequence ID" value="HIU41378.1"/>
    <property type="molecule type" value="Genomic_DNA"/>
</dbReference>
<dbReference type="Pfam" id="PF00117">
    <property type="entry name" value="GATase"/>
    <property type="match status" value="1"/>
</dbReference>
<dbReference type="SUPFAM" id="SSF52317">
    <property type="entry name" value="Class I glutamine amidotransferase-like"/>
    <property type="match status" value="1"/>
</dbReference>
<dbReference type="InterPro" id="IPR017926">
    <property type="entry name" value="GATASE"/>
</dbReference>
<keyword evidence="5 9" id="KW-0332">GMP biosynthesis</keyword>
<evidence type="ECO:0000256" key="10">
    <source>
        <dbReference type="PROSITE-ProRule" id="PRU00886"/>
    </source>
</evidence>
<reference evidence="12" key="2">
    <citation type="journal article" date="2021" name="PeerJ">
        <title>Extensive microbial diversity within the chicken gut microbiome revealed by metagenomics and culture.</title>
        <authorList>
            <person name="Gilroy R."/>
            <person name="Ravi A."/>
            <person name="Getino M."/>
            <person name="Pursley I."/>
            <person name="Horton D.L."/>
            <person name="Alikhan N.F."/>
            <person name="Baker D."/>
            <person name="Gharbi K."/>
            <person name="Hall N."/>
            <person name="Watson M."/>
            <person name="Adriaenssens E.M."/>
            <person name="Foster-Nyarko E."/>
            <person name="Jarju S."/>
            <person name="Secka A."/>
            <person name="Antonio M."/>
            <person name="Oren A."/>
            <person name="Chaudhuri R.R."/>
            <person name="La Ragione R."/>
            <person name="Hildebrand F."/>
            <person name="Pallen M.J."/>
        </authorList>
    </citation>
    <scope>NUCLEOTIDE SEQUENCE</scope>
    <source>
        <strain evidence="12">4509</strain>
    </source>
</reference>
<comment type="pathway">
    <text evidence="2 9">Purine metabolism; GMP biosynthesis; GMP from XMP (L-Gln route): step 1/1.</text>
</comment>
<dbReference type="InterPro" id="IPR001674">
    <property type="entry name" value="GMP_synth_C"/>
</dbReference>
<protein>
    <recommendedName>
        <fullName evidence="9">GMP synthase [glutamine-hydrolyzing]</fullName>
        <ecNumber evidence="9">6.3.5.2</ecNumber>
    </recommendedName>
    <alternativeName>
        <fullName evidence="9">GMP synthetase</fullName>
    </alternativeName>
    <alternativeName>
        <fullName evidence="9">Glutamine amidotransferase</fullName>
    </alternativeName>
</protein>
<dbReference type="PANTHER" id="PTHR11922">
    <property type="entry name" value="GMP SYNTHASE-RELATED"/>
    <property type="match status" value="1"/>
</dbReference>
<dbReference type="InterPro" id="IPR014729">
    <property type="entry name" value="Rossmann-like_a/b/a_fold"/>
</dbReference>
<dbReference type="PRINTS" id="PR00096">
    <property type="entry name" value="GATASE"/>
</dbReference>
<proteinExistence type="inferred from homology"/>
<dbReference type="HAMAP" id="MF_00344">
    <property type="entry name" value="GMP_synthase"/>
    <property type="match status" value="1"/>
</dbReference>
<evidence type="ECO:0000256" key="7">
    <source>
        <dbReference type="ARBA" id="ARBA00022840"/>
    </source>
</evidence>
<keyword evidence="3 9" id="KW-0436">Ligase</keyword>
<dbReference type="PROSITE" id="PS51273">
    <property type="entry name" value="GATASE_TYPE_1"/>
    <property type="match status" value="1"/>
</dbReference>
<dbReference type="InterPro" id="IPR022955">
    <property type="entry name" value="GMP_synthase"/>
</dbReference>
<keyword evidence="6 9" id="KW-0658">Purine biosynthesis</keyword>
<dbReference type="GO" id="GO:0005829">
    <property type="term" value="C:cytosol"/>
    <property type="evidence" value="ECO:0007669"/>
    <property type="project" value="TreeGrafter"/>
</dbReference>
<dbReference type="InterPro" id="IPR025777">
    <property type="entry name" value="GMPS_ATP_PPase_dom"/>
</dbReference>
<dbReference type="FunFam" id="3.40.50.620:FF:000001">
    <property type="entry name" value="GMP synthase [glutamine-hydrolyzing]"/>
    <property type="match status" value="1"/>
</dbReference>
<evidence type="ECO:0000256" key="4">
    <source>
        <dbReference type="ARBA" id="ARBA00022741"/>
    </source>
</evidence>
<evidence type="ECO:0000313" key="13">
    <source>
        <dbReference type="Proteomes" id="UP000824082"/>
    </source>
</evidence>
<evidence type="ECO:0000256" key="1">
    <source>
        <dbReference type="ARBA" id="ARBA00002332"/>
    </source>
</evidence>
<dbReference type="InterPro" id="IPR029062">
    <property type="entry name" value="Class_I_gatase-like"/>
</dbReference>
<dbReference type="SUPFAM" id="SSF54810">
    <property type="entry name" value="GMP synthetase C-terminal dimerisation domain"/>
    <property type="match status" value="1"/>
</dbReference>
<organism evidence="12 13">
    <name type="scientific">Candidatus Egerieicola faecale</name>
    <dbReference type="NCBI Taxonomy" id="2840774"/>
    <lineage>
        <taxon>Bacteria</taxon>
        <taxon>Bacillati</taxon>
        <taxon>Bacillota</taxon>
        <taxon>Clostridia</taxon>
        <taxon>Eubacteriales</taxon>
        <taxon>Oscillospiraceae</taxon>
        <taxon>Oscillospiraceae incertae sedis</taxon>
        <taxon>Candidatus Egerieicola</taxon>
    </lineage>
</organism>
<keyword evidence="8 9" id="KW-0315">Glutamine amidotransferase</keyword>
<dbReference type="InterPro" id="IPR004739">
    <property type="entry name" value="GMP_synth_GATase"/>
</dbReference>
<dbReference type="CDD" id="cd01997">
    <property type="entry name" value="GMP_synthase_C"/>
    <property type="match status" value="1"/>
</dbReference>
<comment type="function">
    <text evidence="1 9">Catalyzes the synthesis of GMP from XMP.</text>
</comment>
<evidence type="ECO:0000256" key="5">
    <source>
        <dbReference type="ARBA" id="ARBA00022749"/>
    </source>
</evidence>
<evidence type="ECO:0000259" key="11">
    <source>
        <dbReference type="PROSITE" id="PS51553"/>
    </source>
</evidence>
<comment type="catalytic activity">
    <reaction evidence="9">
        <text>XMP + L-glutamine + ATP + H2O = GMP + L-glutamate + AMP + diphosphate + 2 H(+)</text>
        <dbReference type="Rhea" id="RHEA:11680"/>
        <dbReference type="ChEBI" id="CHEBI:15377"/>
        <dbReference type="ChEBI" id="CHEBI:15378"/>
        <dbReference type="ChEBI" id="CHEBI:29985"/>
        <dbReference type="ChEBI" id="CHEBI:30616"/>
        <dbReference type="ChEBI" id="CHEBI:33019"/>
        <dbReference type="ChEBI" id="CHEBI:57464"/>
        <dbReference type="ChEBI" id="CHEBI:58115"/>
        <dbReference type="ChEBI" id="CHEBI:58359"/>
        <dbReference type="ChEBI" id="CHEBI:456215"/>
        <dbReference type="EC" id="6.3.5.2"/>
    </reaction>
</comment>
<dbReference type="PRINTS" id="PR00099">
    <property type="entry name" value="CPSGATASE"/>
</dbReference>
<reference evidence="12" key="1">
    <citation type="submission" date="2020-10" db="EMBL/GenBank/DDBJ databases">
        <authorList>
            <person name="Gilroy R."/>
        </authorList>
    </citation>
    <scope>NUCLEOTIDE SEQUENCE</scope>
    <source>
        <strain evidence="12">4509</strain>
    </source>
</reference>
<dbReference type="EC" id="6.3.5.2" evidence="9"/>
<keyword evidence="4 9" id="KW-0547">Nucleotide-binding</keyword>
<evidence type="ECO:0000256" key="2">
    <source>
        <dbReference type="ARBA" id="ARBA00005153"/>
    </source>
</evidence>
<dbReference type="CDD" id="cd01742">
    <property type="entry name" value="GATase1_GMP_Synthase"/>
    <property type="match status" value="1"/>
</dbReference>
<dbReference type="Pfam" id="PF00958">
    <property type="entry name" value="GMP_synt_C"/>
    <property type="match status" value="1"/>
</dbReference>
<evidence type="ECO:0000313" key="12">
    <source>
        <dbReference type="EMBL" id="HIU41378.1"/>
    </source>
</evidence>
<evidence type="ECO:0000256" key="6">
    <source>
        <dbReference type="ARBA" id="ARBA00022755"/>
    </source>
</evidence>
<comment type="caution">
    <text evidence="12">The sequence shown here is derived from an EMBL/GenBank/DDBJ whole genome shotgun (WGS) entry which is preliminary data.</text>
</comment>
<dbReference type="Gene3D" id="3.40.50.880">
    <property type="match status" value="1"/>
</dbReference>
<gene>
    <name evidence="9 12" type="primary">guaA</name>
    <name evidence="12" type="ORF">IAD19_02360</name>
</gene>
<dbReference type="Proteomes" id="UP000824082">
    <property type="component" value="Unassembled WGS sequence"/>
</dbReference>
<feature type="binding site" evidence="10">
    <location>
        <begin position="223"/>
        <end position="229"/>
    </location>
    <ligand>
        <name>ATP</name>
        <dbReference type="ChEBI" id="CHEBI:30616"/>
    </ligand>
</feature>
<dbReference type="FunFam" id="3.40.50.880:FF:000001">
    <property type="entry name" value="GMP synthase [glutamine-hydrolyzing]"/>
    <property type="match status" value="1"/>
</dbReference>
<dbReference type="GO" id="GO:0005524">
    <property type="term" value="F:ATP binding"/>
    <property type="evidence" value="ECO:0007669"/>
    <property type="project" value="UniProtKB-UniRule"/>
</dbReference>
<accession>A0A9D1IPZ1</accession>
<dbReference type="Gene3D" id="3.40.50.620">
    <property type="entry name" value="HUPs"/>
    <property type="match status" value="1"/>
</dbReference>
<name>A0A9D1IPZ1_9FIRM</name>
<dbReference type="Gene3D" id="3.30.300.10">
    <property type="match status" value="1"/>
</dbReference>
<keyword evidence="7 9" id="KW-0067">ATP-binding</keyword>
<dbReference type="SUPFAM" id="SSF52402">
    <property type="entry name" value="Adenine nucleotide alpha hydrolases-like"/>
    <property type="match status" value="1"/>
</dbReference>
<feature type="active site" evidence="9">
    <location>
        <position position="169"/>
    </location>
</feature>
<dbReference type="FunFam" id="3.30.300.10:FF:000002">
    <property type="entry name" value="GMP synthase [glutamine-hydrolyzing]"/>
    <property type="match status" value="1"/>
</dbReference>
<dbReference type="GO" id="GO:0003921">
    <property type="term" value="F:GMP synthase activity"/>
    <property type="evidence" value="ECO:0007669"/>
    <property type="project" value="InterPro"/>
</dbReference>
<feature type="active site" description="Nucleophile" evidence="9">
    <location>
        <position position="82"/>
    </location>
</feature>
<feature type="active site" evidence="9">
    <location>
        <position position="171"/>
    </location>
</feature>